<evidence type="ECO:0008006" key="3">
    <source>
        <dbReference type="Google" id="ProtNLM"/>
    </source>
</evidence>
<proteinExistence type="predicted"/>
<name>F2KF33_PSEBN</name>
<dbReference type="Proteomes" id="UP000006692">
    <property type="component" value="Chromosome"/>
</dbReference>
<evidence type="ECO:0000313" key="2">
    <source>
        <dbReference type="Proteomes" id="UP000006692"/>
    </source>
</evidence>
<accession>F2KF33</accession>
<organism evidence="1 2">
    <name type="scientific">Pseudomonas brassicacearum (strain NFM421)</name>
    <dbReference type="NCBI Taxonomy" id="994484"/>
    <lineage>
        <taxon>Bacteria</taxon>
        <taxon>Pseudomonadati</taxon>
        <taxon>Pseudomonadota</taxon>
        <taxon>Gammaproteobacteria</taxon>
        <taxon>Pseudomonadales</taxon>
        <taxon>Pseudomonadaceae</taxon>
        <taxon>Pseudomonas</taxon>
    </lineage>
</organism>
<dbReference type="EMBL" id="CP002585">
    <property type="protein sequence ID" value="AEA68339.1"/>
    <property type="molecule type" value="Genomic_DNA"/>
</dbReference>
<dbReference type="AlphaFoldDB" id="F2KF33"/>
<sequence length="99" mass="11074">MEDRKVHSAVQVSQPRHLVDLSSVPLRKLGVTSKQLIDTEKAQCPASRKCAEATLRQYPDVQRLSWVSRQDDPARAVMLFGDRISEGAFHPQGGVTQFD</sequence>
<evidence type="ECO:0000313" key="1">
    <source>
        <dbReference type="EMBL" id="AEA68339.1"/>
    </source>
</evidence>
<dbReference type="KEGG" id="pba:PSEBR_gm27"/>
<protein>
    <recommendedName>
        <fullName evidence="3">RES domain-containing protein</fullName>
    </recommendedName>
</protein>
<reference key="2">
    <citation type="submission" date="2011-03" db="EMBL/GenBank/DDBJ databases">
        <title>Complete Genome Sequence of a beneficial plant roots-associated bacterium Pseudomonas brassicacearum.</title>
        <authorList>
            <person name="Ortet P."/>
            <person name="Barakat M."/>
            <person name="Lalaouna D."/>
            <person name="Fochesato S."/>
            <person name="Barbe V."/>
            <person name="Santaella C."/>
            <person name="Heulin T."/>
            <person name="Achouak W."/>
        </authorList>
    </citation>
    <scope>NUCLEOTIDE SEQUENCE</scope>
    <source>
        <strain>NFM421</strain>
    </source>
</reference>
<reference evidence="1 2" key="1">
    <citation type="journal article" date="2011" name="J. Bacteriol.">
        <title>Complete genome sequence of a beneficial plant root-associated bacterium, Pseudomonas brassicacearum.</title>
        <authorList>
            <person name="Ortet P."/>
            <person name="Barakat M."/>
            <person name="Lalaouna D."/>
            <person name="Fochesato S."/>
            <person name="Barbe V."/>
            <person name="Vacherie B."/>
            <person name="Santaella C."/>
            <person name="Heulin T."/>
            <person name="Achouak W."/>
        </authorList>
    </citation>
    <scope>NUCLEOTIDE SEQUENCE [LARGE SCALE GENOMIC DNA]</scope>
    <source>
        <strain evidence="1 2">NFM421</strain>
    </source>
</reference>
<dbReference type="HOGENOM" id="CLU_2317963_0_0_6"/>
<gene>
    <name evidence="1" type="ORF">PSEBR_gm27</name>
</gene>